<dbReference type="PANTHER" id="PTHR22604:SF105">
    <property type="entry name" value="TRANS-1,2-DIHYDROBENZENE-1,2-DIOL DEHYDROGENASE"/>
    <property type="match status" value="1"/>
</dbReference>
<dbReference type="AlphaFoldDB" id="A0AA35MAA5"/>
<keyword evidence="2" id="KW-0560">Oxidoreductase</keyword>
<keyword evidence="5" id="KW-1185">Reference proteome</keyword>
<dbReference type="PANTHER" id="PTHR22604">
    <property type="entry name" value="OXIDOREDUCTASES"/>
    <property type="match status" value="1"/>
</dbReference>
<sequence length="225" mass="25057">MWLRHRPIVTKLRDILFEQNAIGRVSWLSSQYNLPVDIVSLPPTSRYRDPKLGAGSLLDVGIYPLTWALVSLERPEVDQLERPRILAAQTHSMGIEVTTNAVLQYSSTGQNALISSSFTAGRAVDPICRILGSSGYIDVIGEDASHPESLVVHRELSYGGFDLQQHDFTQAGQGFMFEQDNTALDVLSHRTESAIMPWAETIRVMEIMGEMRRQGGTVYPQDAEV</sequence>
<evidence type="ECO:0000313" key="4">
    <source>
        <dbReference type="EMBL" id="CAI6092990.1"/>
    </source>
</evidence>
<dbReference type="Pfam" id="PF22725">
    <property type="entry name" value="GFO_IDH_MocA_C3"/>
    <property type="match status" value="1"/>
</dbReference>
<proteinExistence type="inferred from homology"/>
<dbReference type="EMBL" id="CABFNP030001245">
    <property type="protein sequence ID" value="CAI6092990.1"/>
    <property type="molecule type" value="Genomic_DNA"/>
</dbReference>
<dbReference type="InterPro" id="IPR050984">
    <property type="entry name" value="Gfo/Idh/MocA_domain"/>
</dbReference>
<comment type="similarity">
    <text evidence="1">Belongs to the Gfo/Idh/MocA family.</text>
</comment>
<dbReference type="Proteomes" id="UP001160390">
    <property type="component" value="Unassembled WGS sequence"/>
</dbReference>
<evidence type="ECO:0000313" key="5">
    <source>
        <dbReference type="Proteomes" id="UP001160390"/>
    </source>
</evidence>
<accession>A0AA35MAA5</accession>
<dbReference type="SUPFAM" id="SSF55347">
    <property type="entry name" value="Glyceraldehyde-3-phosphate dehydrogenase-like, C-terminal domain"/>
    <property type="match status" value="1"/>
</dbReference>
<dbReference type="InterPro" id="IPR055170">
    <property type="entry name" value="GFO_IDH_MocA-like_dom"/>
</dbReference>
<evidence type="ECO:0000256" key="1">
    <source>
        <dbReference type="ARBA" id="ARBA00010928"/>
    </source>
</evidence>
<evidence type="ECO:0000259" key="3">
    <source>
        <dbReference type="Pfam" id="PF22725"/>
    </source>
</evidence>
<protein>
    <recommendedName>
        <fullName evidence="3">GFO/IDH/MocA-like oxidoreductase domain-containing protein</fullName>
    </recommendedName>
</protein>
<dbReference type="GO" id="GO:0016491">
    <property type="term" value="F:oxidoreductase activity"/>
    <property type="evidence" value="ECO:0007669"/>
    <property type="project" value="UniProtKB-KW"/>
</dbReference>
<gene>
    <name evidence="4" type="ORF">CCHLO57077_00000047</name>
</gene>
<organism evidence="4 5">
    <name type="scientific">Clonostachys chloroleuca</name>
    <dbReference type="NCBI Taxonomy" id="1926264"/>
    <lineage>
        <taxon>Eukaryota</taxon>
        <taxon>Fungi</taxon>
        <taxon>Dikarya</taxon>
        <taxon>Ascomycota</taxon>
        <taxon>Pezizomycotina</taxon>
        <taxon>Sordariomycetes</taxon>
        <taxon>Hypocreomycetidae</taxon>
        <taxon>Hypocreales</taxon>
        <taxon>Bionectriaceae</taxon>
        <taxon>Clonostachys</taxon>
    </lineage>
</organism>
<reference evidence="4" key="1">
    <citation type="submission" date="2023-01" db="EMBL/GenBank/DDBJ databases">
        <authorList>
            <person name="Piombo E."/>
        </authorList>
    </citation>
    <scope>NUCLEOTIDE SEQUENCE</scope>
</reference>
<evidence type="ECO:0000256" key="2">
    <source>
        <dbReference type="ARBA" id="ARBA00023002"/>
    </source>
</evidence>
<name>A0AA35MAA5_9HYPO</name>
<comment type="caution">
    <text evidence="4">The sequence shown here is derived from an EMBL/GenBank/DDBJ whole genome shotgun (WGS) entry which is preliminary data.</text>
</comment>
<dbReference type="Gene3D" id="3.30.360.10">
    <property type="entry name" value="Dihydrodipicolinate Reductase, domain 2"/>
    <property type="match status" value="1"/>
</dbReference>
<feature type="domain" description="GFO/IDH/MocA-like oxidoreductase" evidence="3">
    <location>
        <begin position="16"/>
        <end position="137"/>
    </location>
</feature>